<protein>
    <submittedName>
        <fullName evidence="1">Uncharacterized protein</fullName>
    </submittedName>
</protein>
<organism evidence="1 2">
    <name type="scientific">Eucalyptus grandis</name>
    <name type="common">Flooded gum</name>
    <dbReference type="NCBI Taxonomy" id="71139"/>
    <lineage>
        <taxon>Eukaryota</taxon>
        <taxon>Viridiplantae</taxon>
        <taxon>Streptophyta</taxon>
        <taxon>Embryophyta</taxon>
        <taxon>Tracheophyta</taxon>
        <taxon>Spermatophyta</taxon>
        <taxon>Magnoliopsida</taxon>
        <taxon>eudicotyledons</taxon>
        <taxon>Gunneridae</taxon>
        <taxon>Pentapetalae</taxon>
        <taxon>rosids</taxon>
        <taxon>malvids</taxon>
        <taxon>Myrtales</taxon>
        <taxon>Myrtaceae</taxon>
        <taxon>Myrtoideae</taxon>
        <taxon>Eucalypteae</taxon>
        <taxon>Eucalyptus</taxon>
    </lineage>
</organism>
<dbReference type="PANTHER" id="PTHR33825">
    <property type="entry name" value="CHITINASE-LIKE PROTEIN"/>
    <property type="match status" value="1"/>
</dbReference>
<dbReference type="AlphaFoldDB" id="A0AAD9T999"/>
<dbReference type="Proteomes" id="UP000030711">
    <property type="component" value="Unassembled WGS sequence"/>
</dbReference>
<evidence type="ECO:0000313" key="2">
    <source>
        <dbReference type="Proteomes" id="UP000030711"/>
    </source>
</evidence>
<keyword evidence="2" id="KW-1185">Reference proteome</keyword>
<gene>
    <name evidence="1" type="ORF">EUGRSUZ_L02757</name>
</gene>
<proteinExistence type="predicted"/>
<sequence>MQTSVAFIALSSQLFPRIISSFLEFLVMIPSRAMKRVAMSLSKLADIAREELPSTTAAIRLSSMEIAVFVINMTKVNSSQDIADGIIKSAQALQAAEAGIQQIGSCAQGQAIRMS</sequence>
<dbReference type="PANTHER" id="PTHR33825:SF14">
    <property type="entry name" value="CHITINASE-LIKE PROTEIN"/>
    <property type="match status" value="1"/>
</dbReference>
<comment type="caution">
    <text evidence="1">The sequence shown here is derived from an EMBL/GenBank/DDBJ whole genome shotgun (WGS) entry which is preliminary data.</text>
</comment>
<name>A0AAD9T999_EUCGR</name>
<reference evidence="1 2" key="1">
    <citation type="journal article" date="2014" name="Nature">
        <title>The genome of Eucalyptus grandis.</title>
        <authorList>
            <person name="Myburg A.A."/>
            <person name="Grattapaglia D."/>
            <person name="Tuskan G.A."/>
            <person name="Hellsten U."/>
            <person name="Hayes R.D."/>
            <person name="Grimwood J."/>
            <person name="Jenkins J."/>
            <person name="Lindquist E."/>
            <person name="Tice H."/>
            <person name="Bauer D."/>
            <person name="Goodstein D.M."/>
            <person name="Dubchak I."/>
            <person name="Poliakov A."/>
            <person name="Mizrachi E."/>
            <person name="Kullan A.R."/>
            <person name="Hussey S.G."/>
            <person name="Pinard D."/>
            <person name="van der Merwe K."/>
            <person name="Singh P."/>
            <person name="van Jaarsveld I."/>
            <person name="Silva-Junior O.B."/>
            <person name="Togawa R.C."/>
            <person name="Pappas M.R."/>
            <person name="Faria D.A."/>
            <person name="Sansaloni C.P."/>
            <person name="Petroli C.D."/>
            <person name="Yang X."/>
            <person name="Ranjan P."/>
            <person name="Tschaplinski T.J."/>
            <person name="Ye C.Y."/>
            <person name="Li T."/>
            <person name="Sterck L."/>
            <person name="Vanneste K."/>
            <person name="Murat F."/>
            <person name="Soler M."/>
            <person name="Clemente H.S."/>
            <person name="Saidi N."/>
            <person name="Cassan-Wang H."/>
            <person name="Dunand C."/>
            <person name="Hefer C.A."/>
            <person name="Bornberg-Bauer E."/>
            <person name="Kersting A.R."/>
            <person name="Vining K."/>
            <person name="Amarasinghe V."/>
            <person name="Ranik M."/>
            <person name="Naithani S."/>
            <person name="Elser J."/>
            <person name="Boyd A.E."/>
            <person name="Liston A."/>
            <person name="Spatafora J.W."/>
            <person name="Dharmwardhana P."/>
            <person name="Raja R."/>
            <person name="Sullivan C."/>
            <person name="Romanel E."/>
            <person name="Alves-Ferreira M."/>
            <person name="Kulheim C."/>
            <person name="Foley W."/>
            <person name="Carocha V."/>
            <person name="Paiva J."/>
            <person name="Kudrna D."/>
            <person name="Brommonschenkel S.H."/>
            <person name="Pasquali G."/>
            <person name="Byrne M."/>
            <person name="Rigault P."/>
            <person name="Tibbits J."/>
            <person name="Spokevicius A."/>
            <person name="Jones R.C."/>
            <person name="Steane D.A."/>
            <person name="Vaillancourt R.E."/>
            <person name="Potts B.M."/>
            <person name="Joubert F."/>
            <person name="Barry K."/>
            <person name="Pappas G.J."/>
            <person name="Strauss S.H."/>
            <person name="Jaiswal P."/>
            <person name="Grima-Pettenati J."/>
            <person name="Salse J."/>
            <person name="Van de Peer Y."/>
            <person name="Rokhsar D.S."/>
            <person name="Schmutz J."/>
        </authorList>
    </citation>
    <scope>NUCLEOTIDE SEQUENCE [LARGE SCALE GENOMIC DNA]</scope>
    <source>
        <strain evidence="2">cv. BRASUZ1</strain>
        <tissue evidence="1">Leaf extractions</tissue>
    </source>
</reference>
<accession>A0AAD9T999</accession>
<dbReference type="EMBL" id="MU849549">
    <property type="protein sequence ID" value="KAK2631551.1"/>
    <property type="molecule type" value="Genomic_DNA"/>
</dbReference>
<evidence type="ECO:0000313" key="1">
    <source>
        <dbReference type="EMBL" id="KAK2631551.1"/>
    </source>
</evidence>